<dbReference type="EMBL" id="QXFT01001086">
    <property type="protein sequence ID" value="KAE9329389.1"/>
    <property type="molecule type" value="Genomic_DNA"/>
</dbReference>
<reference evidence="2 3" key="1">
    <citation type="submission" date="2018-08" db="EMBL/GenBank/DDBJ databases">
        <title>Genomic investigation of the strawberry pathogen Phytophthora fragariae indicates pathogenicity is determined by transcriptional variation in three key races.</title>
        <authorList>
            <person name="Adams T.M."/>
            <person name="Armitage A.D."/>
            <person name="Sobczyk M.K."/>
            <person name="Bates H.J."/>
            <person name="Dunwell J.M."/>
            <person name="Nellist C.F."/>
            <person name="Harrison R.J."/>
        </authorList>
    </citation>
    <scope>NUCLEOTIDE SEQUENCE [LARGE SCALE GENOMIC DNA]</scope>
    <source>
        <strain evidence="2 3">SCRP333</strain>
    </source>
</reference>
<comment type="caution">
    <text evidence="2">The sequence shown here is derived from an EMBL/GenBank/DDBJ whole genome shotgun (WGS) entry which is preliminary data.</text>
</comment>
<sequence length="139" mass="15882">MNDASTPELQHRTDSSGHRLVLHPSGGYVSVPVDFVPTPVSSPQNERLCKYSGTRCANVRSLKRNGELHNLCEFHRERANANQAASTLGRGSNVNLVRRRLRPRTSPNRSRSRSTPQTRRWMNGRRTCYWRPCRTAELQ</sequence>
<feature type="region of interest" description="Disordered" evidence="1">
    <location>
        <begin position="1"/>
        <end position="21"/>
    </location>
</feature>
<name>A0A6A4EYS3_9STRA</name>
<dbReference type="Proteomes" id="UP000434957">
    <property type="component" value="Unassembled WGS sequence"/>
</dbReference>
<protein>
    <submittedName>
        <fullName evidence="2">Uncharacterized protein</fullName>
    </submittedName>
</protein>
<evidence type="ECO:0000256" key="1">
    <source>
        <dbReference type="SAM" id="MobiDB-lite"/>
    </source>
</evidence>
<feature type="region of interest" description="Disordered" evidence="1">
    <location>
        <begin position="99"/>
        <end position="119"/>
    </location>
</feature>
<organism evidence="2 3">
    <name type="scientific">Phytophthora rubi</name>
    <dbReference type="NCBI Taxonomy" id="129364"/>
    <lineage>
        <taxon>Eukaryota</taxon>
        <taxon>Sar</taxon>
        <taxon>Stramenopiles</taxon>
        <taxon>Oomycota</taxon>
        <taxon>Peronosporomycetes</taxon>
        <taxon>Peronosporales</taxon>
        <taxon>Peronosporaceae</taxon>
        <taxon>Phytophthora</taxon>
    </lineage>
</organism>
<evidence type="ECO:0000313" key="3">
    <source>
        <dbReference type="Proteomes" id="UP000434957"/>
    </source>
</evidence>
<proteinExistence type="predicted"/>
<keyword evidence="3" id="KW-1185">Reference proteome</keyword>
<feature type="compositionally biased region" description="Low complexity" evidence="1">
    <location>
        <begin position="104"/>
        <end position="119"/>
    </location>
</feature>
<dbReference type="AlphaFoldDB" id="A0A6A4EYS3"/>
<evidence type="ECO:0000313" key="2">
    <source>
        <dbReference type="EMBL" id="KAE9329389.1"/>
    </source>
</evidence>
<gene>
    <name evidence="2" type="ORF">PR003_g15562</name>
</gene>
<accession>A0A6A4EYS3</accession>